<evidence type="ECO:0000313" key="2">
    <source>
        <dbReference type="Proteomes" id="UP000580718"/>
    </source>
</evidence>
<evidence type="ECO:0000313" key="1">
    <source>
        <dbReference type="EMBL" id="MBB3678258.1"/>
    </source>
</evidence>
<comment type="caution">
    <text evidence="1">The sequence shown here is derived from an EMBL/GenBank/DDBJ whole genome shotgun (WGS) entry which is preliminary data.</text>
</comment>
<organism evidence="1 2">
    <name type="scientific">Modestobacter versicolor</name>
    <dbReference type="NCBI Taxonomy" id="429133"/>
    <lineage>
        <taxon>Bacteria</taxon>
        <taxon>Bacillati</taxon>
        <taxon>Actinomycetota</taxon>
        <taxon>Actinomycetes</taxon>
        <taxon>Geodermatophilales</taxon>
        <taxon>Geodermatophilaceae</taxon>
        <taxon>Modestobacter</taxon>
    </lineage>
</organism>
<gene>
    <name evidence="1" type="ORF">FHX36_004047</name>
</gene>
<name>A0A839Y4Y4_9ACTN</name>
<reference evidence="1 2" key="1">
    <citation type="submission" date="2020-08" db="EMBL/GenBank/DDBJ databases">
        <title>Sequencing the genomes of 1000 actinobacteria strains.</title>
        <authorList>
            <person name="Klenk H.-P."/>
        </authorList>
    </citation>
    <scope>NUCLEOTIDE SEQUENCE [LARGE SCALE GENOMIC DNA]</scope>
    <source>
        <strain evidence="1 2">DSM 16678</strain>
    </source>
</reference>
<protein>
    <submittedName>
        <fullName evidence="1">Uncharacterized protein</fullName>
    </submittedName>
</protein>
<feature type="non-terminal residue" evidence="1">
    <location>
        <position position="1"/>
    </location>
</feature>
<proteinExistence type="predicted"/>
<dbReference type="AlphaFoldDB" id="A0A839Y4Y4"/>
<dbReference type="Proteomes" id="UP000580718">
    <property type="component" value="Unassembled WGS sequence"/>
</dbReference>
<accession>A0A839Y4Y4</accession>
<dbReference type="EMBL" id="JACIBU010000002">
    <property type="protein sequence ID" value="MBB3678258.1"/>
    <property type="molecule type" value="Genomic_DNA"/>
</dbReference>
<sequence length="47" mass="5273">GLREFSRAKAITRQRFPLPVDLLSFSRPAAAFDALARVTGLLHGRHR</sequence>